<dbReference type="EMBL" id="JACSPS010000002">
    <property type="protein sequence ID" value="MBD8017944.1"/>
    <property type="molecule type" value="Genomic_DNA"/>
</dbReference>
<dbReference type="CDD" id="cd05660">
    <property type="entry name" value="M28_like_PA"/>
    <property type="match status" value="1"/>
</dbReference>
<reference evidence="2 3" key="1">
    <citation type="submission" date="2020-08" db="EMBL/GenBank/DDBJ databases">
        <title>A Genomic Blueprint of the Chicken Gut Microbiome.</title>
        <authorList>
            <person name="Gilroy R."/>
            <person name="Ravi A."/>
            <person name="Getino M."/>
            <person name="Pursley I."/>
            <person name="Horton D.L."/>
            <person name="Alikhan N.-F."/>
            <person name="Baker D."/>
            <person name="Gharbi K."/>
            <person name="Hall N."/>
            <person name="Watson M."/>
            <person name="Adriaenssens E.M."/>
            <person name="Foster-Nyarko E."/>
            <person name="Jarju S."/>
            <person name="Secka A."/>
            <person name="Antonio M."/>
            <person name="Oren A."/>
            <person name="Chaudhuri R."/>
            <person name="La Ragione R.M."/>
            <person name="Hildebrand F."/>
            <person name="Pallen M.J."/>
        </authorList>
    </citation>
    <scope>NUCLEOTIDE SEQUENCE [LARGE SCALE GENOMIC DNA]</scope>
    <source>
        <strain evidence="2 3">Sa1CVA4</strain>
    </source>
</reference>
<dbReference type="PANTHER" id="PTHR12147">
    <property type="entry name" value="METALLOPEPTIDASE M28 FAMILY MEMBER"/>
    <property type="match status" value="1"/>
</dbReference>
<dbReference type="Pfam" id="PF04389">
    <property type="entry name" value="Peptidase_M28"/>
    <property type="match status" value="1"/>
</dbReference>
<evidence type="ECO:0000259" key="1">
    <source>
        <dbReference type="Pfam" id="PF04389"/>
    </source>
</evidence>
<protein>
    <submittedName>
        <fullName evidence="2">M28 family peptidase</fullName>
    </submittedName>
</protein>
<dbReference type="PROSITE" id="PS51257">
    <property type="entry name" value="PROKAR_LIPOPROTEIN"/>
    <property type="match status" value="1"/>
</dbReference>
<dbReference type="InterPro" id="IPR018247">
    <property type="entry name" value="EF_Hand_1_Ca_BS"/>
</dbReference>
<evidence type="ECO:0000313" key="2">
    <source>
        <dbReference type="EMBL" id="MBD8017944.1"/>
    </source>
</evidence>
<feature type="domain" description="Peptidase M28" evidence="1">
    <location>
        <begin position="111"/>
        <end position="320"/>
    </location>
</feature>
<dbReference type="InterPro" id="IPR007484">
    <property type="entry name" value="Peptidase_M28"/>
</dbReference>
<name>A0ABR8WLK8_9FLAO</name>
<dbReference type="Gene3D" id="3.40.630.10">
    <property type="entry name" value="Zn peptidases"/>
    <property type="match status" value="1"/>
</dbReference>
<comment type="caution">
    <text evidence="2">The sequence shown here is derived from an EMBL/GenBank/DDBJ whole genome shotgun (WGS) entry which is preliminary data.</text>
</comment>
<dbReference type="Proteomes" id="UP000626242">
    <property type="component" value="Unassembled WGS sequence"/>
</dbReference>
<keyword evidence="3" id="KW-1185">Reference proteome</keyword>
<accession>A0ABR8WLK8</accession>
<evidence type="ECO:0000313" key="3">
    <source>
        <dbReference type="Proteomes" id="UP000626242"/>
    </source>
</evidence>
<dbReference type="RefSeq" id="WP_251833149.1">
    <property type="nucleotide sequence ID" value="NZ_JACSPS010000002.1"/>
</dbReference>
<dbReference type="SUPFAM" id="SSF53187">
    <property type="entry name" value="Zn-dependent exopeptidases"/>
    <property type="match status" value="1"/>
</dbReference>
<dbReference type="PANTHER" id="PTHR12147:SF26">
    <property type="entry name" value="PEPTIDASE M28 DOMAIN-CONTAINING PROTEIN"/>
    <property type="match status" value="1"/>
</dbReference>
<sequence length="340" mass="38078">MKNIFVPLLSAVLLTSCATTNYSYDGRAFRKAYESISQDDLKRDLYIIASDEMEGRQTGSEGQKKAGRYMIGQYQKMGVSFPAPLKSYYQMVPQAFMQTKTRGGSLPESENILAYIPGSEKPEELIVISAHYDHVGTRDGQIYNGADDDGSGTVALMEIAEAFQNAKKAGHGPRRSVLFLHVTGEEHGLIGSDYYSQNPVFPLANTVANLNIDMIGRCDPENCGKDYVYVIGSEMLSSDLKKINVEANNKTVKLELNYKYDDPADPQRLYYRSDHYNFAKHNVPAAFFFDGIHADYHKPGDDSDKIDYVALQKRTQLVFATAWELANRAERIVVDGKNTR</sequence>
<organism evidence="2 3">
    <name type="scientific">Kaistella pullorum</name>
    <dbReference type="NCBI Taxonomy" id="2763074"/>
    <lineage>
        <taxon>Bacteria</taxon>
        <taxon>Pseudomonadati</taxon>
        <taxon>Bacteroidota</taxon>
        <taxon>Flavobacteriia</taxon>
        <taxon>Flavobacteriales</taxon>
        <taxon>Weeksellaceae</taxon>
        <taxon>Chryseobacterium group</taxon>
        <taxon>Kaistella</taxon>
    </lineage>
</organism>
<dbReference type="PROSITE" id="PS00018">
    <property type="entry name" value="EF_HAND_1"/>
    <property type="match status" value="1"/>
</dbReference>
<gene>
    <name evidence="2" type="ORF">H9628_05625</name>
</gene>
<dbReference type="InterPro" id="IPR045175">
    <property type="entry name" value="M28_fam"/>
</dbReference>
<proteinExistence type="predicted"/>